<dbReference type="Proteomes" id="UP000297452">
    <property type="component" value="Unassembled WGS sequence"/>
</dbReference>
<feature type="compositionally biased region" description="Acidic residues" evidence="1">
    <location>
        <begin position="119"/>
        <end position="129"/>
    </location>
</feature>
<evidence type="ECO:0000313" key="3">
    <source>
        <dbReference type="Proteomes" id="UP000297452"/>
    </source>
</evidence>
<name>A0A4Z1JB75_9HELO</name>
<sequence length="129" mass="14112">MDDILARSDLTAATTGLCISPQLEHLMLPYAQRENTRQRPSGFSVDIIPQSNDSHLEIGEIPKQIYGLATPQVVEVDFRTDPLSNYSDLEIEEVLEQIFGSTLAPVGVNSLATPPSNDNDLENEEAGKS</sequence>
<evidence type="ECO:0000313" key="2">
    <source>
        <dbReference type="EMBL" id="TGO66423.1"/>
    </source>
</evidence>
<dbReference type="AlphaFoldDB" id="A0A4Z1JB75"/>
<keyword evidence="3" id="KW-1185">Reference proteome</keyword>
<dbReference type="OrthoDB" id="3510466at2759"/>
<organism evidence="2 3">
    <name type="scientific">Botryotinia narcissicola</name>
    <dbReference type="NCBI Taxonomy" id="278944"/>
    <lineage>
        <taxon>Eukaryota</taxon>
        <taxon>Fungi</taxon>
        <taxon>Dikarya</taxon>
        <taxon>Ascomycota</taxon>
        <taxon>Pezizomycotina</taxon>
        <taxon>Leotiomycetes</taxon>
        <taxon>Helotiales</taxon>
        <taxon>Sclerotiniaceae</taxon>
        <taxon>Botryotinia</taxon>
    </lineage>
</organism>
<comment type="caution">
    <text evidence="2">The sequence shown here is derived from an EMBL/GenBank/DDBJ whole genome shotgun (WGS) entry which is preliminary data.</text>
</comment>
<feature type="region of interest" description="Disordered" evidence="1">
    <location>
        <begin position="106"/>
        <end position="129"/>
    </location>
</feature>
<reference evidence="2 3" key="1">
    <citation type="submission" date="2017-12" db="EMBL/GenBank/DDBJ databases">
        <title>Comparative genomics of Botrytis spp.</title>
        <authorList>
            <person name="Valero-Jimenez C.A."/>
            <person name="Tapia P."/>
            <person name="Veloso J."/>
            <person name="Silva-Moreno E."/>
            <person name="Staats M."/>
            <person name="Valdes J.H."/>
            <person name="Van Kan J.A.L."/>
        </authorList>
    </citation>
    <scope>NUCLEOTIDE SEQUENCE [LARGE SCALE GENOMIC DNA]</scope>
    <source>
        <strain evidence="2 3">MUCL2120</strain>
    </source>
</reference>
<accession>A0A4Z1JB75</accession>
<protein>
    <submittedName>
        <fullName evidence="2">Uncharacterized protein</fullName>
    </submittedName>
</protein>
<dbReference type="EMBL" id="PQXJ01000061">
    <property type="protein sequence ID" value="TGO66423.1"/>
    <property type="molecule type" value="Genomic_DNA"/>
</dbReference>
<gene>
    <name evidence="2" type="ORF">BOTNAR_0061g00240</name>
</gene>
<evidence type="ECO:0000256" key="1">
    <source>
        <dbReference type="SAM" id="MobiDB-lite"/>
    </source>
</evidence>
<proteinExistence type="predicted"/>